<dbReference type="InterPro" id="IPR011234">
    <property type="entry name" value="Fumarylacetoacetase-like_C"/>
</dbReference>
<dbReference type="InterPro" id="IPR036663">
    <property type="entry name" value="Fumarylacetoacetase_C_sf"/>
</dbReference>
<dbReference type="AlphaFoldDB" id="A0A4U1HGN9"/>
<dbReference type="SUPFAM" id="SSF56529">
    <property type="entry name" value="FAH"/>
    <property type="match status" value="1"/>
</dbReference>
<feature type="domain" description="Fumarylacetoacetase-like C-terminal" evidence="4">
    <location>
        <begin position="84"/>
        <end position="328"/>
    </location>
</feature>
<dbReference type="PANTHER" id="PTHR42796">
    <property type="entry name" value="FUMARYLACETOACETATE HYDROLASE DOMAIN-CONTAINING PROTEIN 2A-RELATED"/>
    <property type="match status" value="1"/>
</dbReference>
<dbReference type="InterPro" id="IPR051121">
    <property type="entry name" value="FAH"/>
</dbReference>
<protein>
    <submittedName>
        <fullName evidence="5">Fumarylacetoacetate hydrolase family protein</fullName>
    </submittedName>
</protein>
<organism evidence="5 6">
    <name type="scientific">Trinickia terrae</name>
    <dbReference type="NCBI Taxonomy" id="2571161"/>
    <lineage>
        <taxon>Bacteria</taxon>
        <taxon>Pseudomonadati</taxon>
        <taxon>Pseudomonadota</taxon>
        <taxon>Betaproteobacteria</taxon>
        <taxon>Burkholderiales</taxon>
        <taxon>Burkholderiaceae</taxon>
        <taxon>Trinickia</taxon>
    </lineage>
</organism>
<keyword evidence="5" id="KW-0378">Hydrolase</keyword>
<dbReference type="GO" id="GO:0044281">
    <property type="term" value="P:small molecule metabolic process"/>
    <property type="evidence" value="ECO:0007669"/>
    <property type="project" value="UniProtKB-ARBA"/>
</dbReference>
<keyword evidence="3" id="KW-0479">Metal-binding</keyword>
<dbReference type="EMBL" id="SWJE01000021">
    <property type="protein sequence ID" value="TKC80225.1"/>
    <property type="molecule type" value="Genomic_DNA"/>
</dbReference>
<reference evidence="5 6" key="1">
    <citation type="submission" date="2019-04" db="EMBL/GenBank/DDBJ databases">
        <title>Trinickia sp. 7GSK02, isolated from subtropical forest soil.</title>
        <authorList>
            <person name="Gao Z.-H."/>
            <person name="Qiu L.-H."/>
        </authorList>
    </citation>
    <scope>NUCLEOTIDE SEQUENCE [LARGE SCALE GENOMIC DNA]</scope>
    <source>
        <strain evidence="5 6">7GSK02</strain>
    </source>
</reference>
<dbReference type="GO" id="GO:0046872">
    <property type="term" value="F:metal ion binding"/>
    <property type="evidence" value="ECO:0007669"/>
    <property type="project" value="UniProtKB-KW"/>
</dbReference>
<evidence type="ECO:0000259" key="4">
    <source>
        <dbReference type="Pfam" id="PF01557"/>
    </source>
</evidence>
<accession>A0A4U1HGN9</accession>
<dbReference type="OrthoDB" id="9805307at2"/>
<evidence type="ECO:0000256" key="2">
    <source>
        <dbReference type="ARBA" id="ARBA00010211"/>
    </source>
</evidence>
<comment type="caution">
    <text evidence="5">The sequence shown here is derived from an EMBL/GenBank/DDBJ whole genome shotgun (WGS) entry which is preliminary data.</text>
</comment>
<proteinExistence type="inferred from homology"/>
<dbReference type="PANTHER" id="PTHR42796:SF4">
    <property type="entry name" value="FUMARYLACETOACETATE HYDROLASE DOMAIN-CONTAINING PROTEIN 2A"/>
    <property type="match status" value="1"/>
</dbReference>
<gene>
    <name evidence="5" type="ORF">FAZ69_29700</name>
</gene>
<comment type="cofactor">
    <cofactor evidence="1">
        <name>Mg(2+)</name>
        <dbReference type="ChEBI" id="CHEBI:18420"/>
    </cofactor>
</comment>
<comment type="similarity">
    <text evidence="2">Belongs to the FAH family.</text>
</comment>
<evidence type="ECO:0000313" key="5">
    <source>
        <dbReference type="EMBL" id="TKC80225.1"/>
    </source>
</evidence>
<evidence type="ECO:0000313" key="6">
    <source>
        <dbReference type="Proteomes" id="UP000305539"/>
    </source>
</evidence>
<dbReference type="Gene3D" id="3.90.850.10">
    <property type="entry name" value="Fumarylacetoacetase-like, C-terminal domain"/>
    <property type="match status" value="1"/>
</dbReference>
<dbReference type="GO" id="GO:0016787">
    <property type="term" value="F:hydrolase activity"/>
    <property type="evidence" value="ECO:0007669"/>
    <property type="project" value="UniProtKB-KW"/>
</dbReference>
<dbReference type="Proteomes" id="UP000305539">
    <property type="component" value="Unassembled WGS sequence"/>
</dbReference>
<name>A0A4U1HGN9_9BURK</name>
<evidence type="ECO:0000256" key="1">
    <source>
        <dbReference type="ARBA" id="ARBA00001946"/>
    </source>
</evidence>
<sequence>MECQNMSRLIVRYEHGGAVRWGELIGPAPQSANDDVRLVPLPVHCATTAEFLAEASNVSTVDEAQAVTIKAAALVSPVTSDAALVCQGLNYASHAQEAKHAERKSNLIFGKAGSSITGPYDDIVRPADVELLDYEVEFALVMRRQFGARDRISRENIGEYVAGVVLCNDVSARDIQFGESLLQWYRGKSYRTFCPVGPAIWLLEPSEVADALERLEIQLHVNGELRQQATSQQLIWKPVETLNFVGTIQDMRAGDLLLTGTPGGVTAPVTARMVEIIQTHLLNDDVRRDELRTEMTKGRPFLRPGDVVTATLSEKESGRNLGGLGNTIAGATPL</sequence>
<keyword evidence="6" id="KW-1185">Reference proteome</keyword>
<dbReference type="Pfam" id="PF01557">
    <property type="entry name" value="FAA_hydrolase"/>
    <property type="match status" value="1"/>
</dbReference>
<evidence type="ECO:0000256" key="3">
    <source>
        <dbReference type="ARBA" id="ARBA00022723"/>
    </source>
</evidence>